<accession>A0A5C2SC08</accession>
<feature type="domain" description="GH16" evidence="5">
    <location>
        <begin position="1"/>
        <end position="225"/>
    </location>
</feature>
<keyword evidence="3" id="KW-0326">Glycosidase</keyword>
<dbReference type="AlphaFoldDB" id="A0A5C2SC08"/>
<dbReference type="GO" id="GO:0031505">
    <property type="term" value="P:fungal-type cell wall organization"/>
    <property type="evidence" value="ECO:0007669"/>
    <property type="project" value="TreeGrafter"/>
</dbReference>
<dbReference type="OrthoDB" id="4781at2759"/>
<name>A0A5C2SC08_9APHY</name>
<dbReference type="GO" id="GO:0016757">
    <property type="term" value="F:glycosyltransferase activity"/>
    <property type="evidence" value="ECO:0007669"/>
    <property type="project" value="TreeGrafter"/>
</dbReference>
<feature type="region of interest" description="Disordered" evidence="4">
    <location>
        <begin position="1"/>
        <end position="24"/>
    </location>
</feature>
<sequence>MAFNSTTPHSKFERDFDPLSPPGSYSLDPDGLKLFLDKPDGKIVRKGRTNSKIADGATFNSTFTVRYGKVTYSFDGPAVPGVVTAAILLGTFRSPTPDRDEIDIELLGGDPSHWQTNVFAPAPSEDQPLYSAFSSVQTYPHNPKSVASTHSYAIDWSPERIVWSVDGTQVRTLLKADTMKNGVLHYPSHPSRLQFGIWDASEEEGTSEWAHGPIDWDTAPKRMAAVFSSIQVECPY</sequence>
<evidence type="ECO:0000256" key="1">
    <source>
        <dbReference type="ARBA" id="ARBA00022729"/>
    </source>
</evidence>
<dbReference type="GO" id="GO:0005975">
    <property type="term" value="P:carbohydrate metabolic process"/>
    <property type="evidence" value="ECO:0007669"/>
    <property type="project" value="InterPro"/>
</dbReference>
<dbReference type="InterPro" id="IPR000757">
    <property type="entry name" value="Beta-glucanase-like"/>
</dbReference>
<evidence type="ECO:0000256" key="3">
    <source>
        <dbReference type="ARBA" id="ARBA00023295"/>
    </source>
</evidence>
<dbReference type="EMBL" id="ML122273">
    <property type="protein sequence ID" value="RPD58866.1"/>
    <property type="molecule type" value="Genomic_DNA"/>
</dbReference>
<evidence type="ECO:0000259" key="5">
    <source>
        <dbReference type="PROSITE" id="PS51762"/>
    </source>
</evidence>
<organism evidence="6 7">
    <name type="scientific">Lentinus tigrinus ALCF2SS1-6</name>
    <dbReference type="NCBI Taxonomy" id="1328759"/>
    <lineage>
        <taxon>Eukaryota</taxon>
        <taxon>Fungi</taxon>
        <taxon>Dikarya</taxon>
        <taxon>Basidiomycota</taxon>
        <taxon>Agaricomycotina</taxon>
        <taxon>Agaricomycetes</taxon>
        <taxon>Polyporales</taxon>
        <taxon>Polyporaceae</taxon>
        <taxon>Lentinus</taxon>
    </lineage>
</organism>
<dbReference type="Proteomes" id="UP000313359">
    <property type="component" value="Unassembled WGS sequence"/>
</dbReference>
<keyword evidence="7" id="KW-1185">Reference proteome</keyword>
<gene>
    <name evidence="6" type="ORF">L227DRAFT_586999</name>
</gene>
<dbReference type="InterPro" id="IPR050546">
    <property type="entry name" value="Glycosyl_Hydrlase_16"/>
</dbReference>
<dbReference type="SUPFAM" id="SSF49899">
    <property type="entry name" value="Concanavalin A-like lectins/glucanases"/>
    <property type="match status" value="1"/>
</dbReference>
<reference evidence="6" key="1">
    <citation type="journal article" date="2018" name="Genome Biol. Evol.">
        <title>Genomics and development of Lentinus tigrinus, a white-rot wood-decaying mushroom with dimorphic fruiting bodies.</title>
        <authorList>
            <person name="Wu B."/>
            <person name="Xu Z."/>
            <person name="Knudson A."/>
            <person name="Carlson A."/>
            <person name="Chen N."/>
            <person name="Kovaka S."/>
            <person name="LaButti K."/>
            <person name="Lipzen A."/>
            <person name="Pennachio C."/>
            <person name="Riley R."/>
            <person name="Schakwitz W."/>
            <person name="Umezawa K."/>
            <person name="Ohm R.A."/>
            <person name="Grigoriev I.V."/>
            <person name="Nagy L.G."/>
            <person name="Gibbons J."/>
            <person name="Hibbett D."/>
        </authorList>
    </citation>
    <scope>NUCLEOTIDE SEQUENCE [LARGE SCALE GENOMIC DNA]</scope>
    <source>
        <strain evidence="6">ALCF2SS1-6</strain>
    </source>
</reference>
<keyword evidence="1" id="KW-0732">Signal</keyword>
<evidence type="ECO:0000256" key="2">
    <source>
        <dbReference type="ARBA" id="ARBA00022801"/>
    </source>
</evidence>
<proteinExistence type="predicted"/>
<keyword evidence="2 6" id="KW-0378">Hydrolase</keyword>
<dbReference type="Pfam" id="PF00722">
    <property type="entry name" value="Glyco_hydro_16"/>
    <property type="match status" value="1"/>
</dbReference>
<evidence type="ECO:0000256" key="4">
    <source>
        <dbReference type="SAM" id="MobiDB-lite"/>
    </source>
</evidence>
<dbReference type="PANTHER" id="PTHR10963">
    <property type="entry name" value="GLYCOSYL HYDROLASE-RELATED"/>
    <property type="match status" value="1"/>
</dbReference>
<evidence type="ECO:0000313" key="6">
    <source>
        <dbReference type="EMBL" id="RPD58866.1"/>
    </source>
</evidence>
<dbReference type="GO" id="GO:0004553">
    <property type="term" value="F:hydrolase activity, hydrolyzing O-glycosyl compounds"/>
    <property type="evidence" value="ECO:0007669"/>
    <property type="project" value="InterPro"/>
</dbReference>
<dbReference type="GO" id="GO:0009277">
    <property type="term" value="C:fungal-type cell wall"/>
    <property type="evidence" value="ECO:0007669"/>
    <property type="project" value="TreeGrafter"/>
</dbReference>
<dbReference type="InterPro" id="IPR013320">
    <property type="entry name" value="ConA-like_dom_sf"/>
</dbReference>
<evidence type="ECO:0000313" key="7">
    <source>
        <dbReference type="Proteomes" id="UP000313359"/>
    </source>
</evidence>
<dbReference type="PANTHER" id="PTHR10963:SF22">
    <property type="entry name" value="GLYCOSIDASE CRH2-RELATED"/>
    <property type="match status" value="1"/>
</dbReference>
<dbReference type="STRING" id="1328759.A0A5C2SC08"/>
<protein>
    <submittedName>
        <fullName evidence="6">Glycoside hydrolase</fullName>
    </submittedName>
</protein>
<dbReference type="Gene3D" id="2.60.120.200">
    <property type="match status" value="1"/>
</dbReference>
<dbReference type="PROSITE" id="PS51762">
    <property type="entry name" value="GH16_2"/>
    <property type="match status" value="1"/>
</dbReference>